<name>A0ABU4JZI0_9ACTN</name>
<dbReference type="Proteomes" id="UP001278571">
    <property type="component" value="Unassembled WGS sequence"/>
</dbReference>
<dbReference type="PANTHER" id="PTHR47691:SF3">
    <property type="entry name" value="HTH-TYPE TRANSCRIPTIONAL REGULATOR RV0890C-RELATED"/>
    <property type="match status" value="1"/>
</dbReference>
<protein>
    <recommendedName>
        <fullName evidence="3">Orc1-like AAA ATPase domain-containing protein</fullName>
    </recommendedName>
</protein>
<dbReference type="PANTHER" id="PTHR47691">
    <property type="entry name" value="REGULATOR-RELATED"/>
    <property type="match status" value="1"/>
</dbReference>
<proteinExistence type="predicted"/>
<accession>A0ABU4JZI0</accession>
<dbReference type="RefSeq" id="WP_319007495.1">
    <property type="nucleotide sequence ID" value="NZ_JAWJZF010000161.1"/>
</dbReference>
<evidence type="ECO:0008006" key="3">
    <source>
        <dbReference type="Google" id="ProtNLM"/>
    </source>
</evidence>
<gene>
    <name evidence="1" type="ORF">R2363_01710</name>
</gene>
<comment type="caution">
    <text evidence="1">The sequence shown here is derived from an EMBL/GenBank/DDBJ whole genome shotgun (WGS) entry which is preliminary data.</text>
</comment>
<keyword evidence="2" id="KW-1185">Reference proteome</keyword>
<evidence type="ECO:0000313" key="2">
    <source>
        <dbReference type="Proteomes" id="UP001278571"/>
    </source>
</evidence>
<dbReference type="Gene3D" id="3.40.50.300">
    <property type="entry name" value="P-loop containing nucleotide triphosphate hydrolases"/>
    <property type="match status" value="1"/>
</dbReference>
<dbReference type="SUPFAM" id="SSF52540">
    <property type="entry name" value="P-loop containing nucleoside triphosphate hydrolases"/>
    <property type="match status" value="1"/>
</dbReference>
<dbReference type="EMBL" id="JAWJZF010000161">
    <property type="protein sequence ID" value="MDX2290904.1"/>
    <property type="molecule type" value="Genomic_DNA"/>
</dbReference>
<sequence length="561" mass="60399">MRQHASTGRGSGGLIGREHESAELRRLLAEHRLVTVTGGPAVGKSRLAATVVAAMPSGPWECVIQVRWQGAAAGGRDALLAELAKTVTGWPTPWKAADFGHVVRGFPPAPVLLFLDDVDPVHTEAMGLVQRLLIAHPRLRVLVTSRRVLGLGDEHVLRLAPLSVEARGEGTNRPSPAVELFLARVRATATDFRAEGAALEHATRICRLVEGNPLAIELAAEQTAHRPLDDLAERLGRHQGWLHSPHPIPRRHRSLREAVGASYVLCERELRVVWGRASILEGWFTEATAALVCAGGAIEPQLVPAYLARLAAAGVLEPSHAPGGPRPVRHRMTRAAREFGLERLREAGEFSTAADRRLAHCRNTAAVAAYLWDTGSQEEAVGLLTDELDTFASAVRHAVDEPDHVETALEAVVSLWFLWVAYHRVEEGREHLLRLLPLCPEDHPLAVRGHWLAAWLTAYSDTATARALLDRAWPAAVLAGDDAAIGRIAHVQGIVALHERDAEAAAAHFQEAADIIPAEASGGPSPAVSQAALAVTQACFDPVAALRDMWPPPGTDRLPGS</sequence>
<dbReference type="InterPro" id="IPR027417">
    <property type="entry name" value="P-loop_NTPase"/>
</dbReference>
<evidence type="ECO:0000313" key="1">
    <source>
        <dbReference type="EMBL" id="MDX2290904.1"/>
    </source>
</evidence>
<organism evidence="1 2">
    <name type="scientific">Streptomyces roseolus</name>
    <dbReference type="NCBI Taxonomy" id="67358"/>
    <lineage>
        <taxon>Bacteria</taxon>
        <taxon>Bacillati</taxon>
        <taxon>Actinomycetota</taxon>
        <taxon>Actinomycetes</taxon>
        <taxon>Kitasatosporales</taxon>
        <taxon>Streptomycetaceae</taxon>
        <taxon>Streptomyces</taxon>
    </lineage>
</organism>
<reference evidence="1 2" key="1">
    <citation type="submission" date="2023-10" db="EMBL/GenBank/DDBJ databases">
        <authorList>
            <person name="Wang X.X."/>
        </authorList>
    </citation>
    <scope>NUCLEOTIDE SEQUENCE [LARGE SCALE GENOMIC DNA]</scope>
    <source>
        <strain evidence="1 2">NBRC 12816</strain>
    </source>
</reference>